<dbReference type="Pfam" id="PF07883">
    <property type="entry name" value="Cupin_2"/>
    <property type="match status" value="1"/>
</dbReference>
<evidence type="ECO:0000313" key="4">
    <source>
        <dbReference type="Proteomes" id="UP000476411"/>
    </source>
</evidence>
<dbReference type="PANTHER" id="PTHR38599:SF1">
    <property type="entry name" value="CUPIN DOMAIN PROTEIN (AFU_ORTHOLOGUE AFUA_3G13620)"/>
    <property type="match status" value="1"/>
</dbReference>
<dbReference type="SUPFAM" id="SSF51182">
    <property type="entry name" value="RmlC-like cupins"/>
    <property type="match status" value="1"/>
</dbReference>
<sequence length="142" mass="15069">MKKHFILTITLVAGLAALLISGRASAQQAAVKRTDLQRHDLSTPGKETVQARIDFAPGAAFGKHKHPGEEIIYVIEGALEYEVEGKAPVVLKAGDVLFIPAGTIHAARNVGNYNGAELATYVVEKGKPLVVMDTTAVSGKRP</sequence>
<evidence type="ECO:0000256" key="1">
    <source>
        <dbReference type="SAM" id="SignalP"/>
    </source>
</evidence>
<dbReference type="RefSeq" id="WP_162331381.1">
    <property type="nucleotide sequence ID" value="NZ_CP048113.1"/>
</dbReference>
<gene>
    <name evidence="3" type="ORF">GWR21_08805</name>
</gene>
<dbReference type="KEGG" id="chih:GWR21_08805"/>
<proteinExistence type="predicted"/>
<feature type="chain" id="PRO_5025601887" evidence="1">
    <location>
        <begin position="27"/>
        <end position="142"/>
    </location>
</feature>
<dbReference type="InterPro" id="IPR013096">
    <property type="entry name" value="Cupin_2"/>
</dbReference>
<dbReference type="InterPro" id="IPR014710">
    <property type="entry name" value="RmlC-like_jellyroll"/>
</dbReference>
<dbReference type="InterPro" id="IPR011051">
    <property type="entry name" value="RmlC_Cupin_sf"/>
</dbReference>
<keyword evidence="1" id="KW-0732">Signal</keyword>
<reference evidence="3 4" key="1">
    <citation type="submission" date="2020-01" db="EMBL/GenBank/DDBJ databases">
        <title>Complete genome sequence of Chitinophaga sp. H33E-04 isolated from quinoa roots.</title>
        <authorList>
            <person name="Weon H.-Y."/>
            <person name="Lee S.A."/>
        </authorList>
    </citation>
    <scope>NUCLEOTIDE SEQUENCE [LARGE SCALE GENOMIC DNA]</scope>
    <source>
        <strain evidence="3 4">H33E-04</strain>
    </source>
</reference>
<evidence type="ECO:0000313" key="3">
    <source>
        <dbReference type="EMBL" id="QHS59686.1"/>
    </source>
</evidence>
<dbReference type="EMBL" id="CP048113">
    <property type="protein sequence ID" value="QHS59686.1"/>
    <property type="molecule type" value="Genomic_DNA"/>
</dbReference>
<name>A0A6B9ZC42_9BACT</name>
<accession>A0A6B9ZC42</accession>
<dbReference type="CDD" id="cd02235">
    <property type="entry name" value="cupin_BLL4011-like"/>
    <property type="match status" value="1"/>
</dbReference>
<dbReference type="Gene3D" id="2.60.120.10">
    <property type="entry name" value="Jelly Rolls"/>
    <property type="match status" value="1"/>
</dbReference>
<evidence type="ECO:0000259" key="2">
    <source>
        <dbReference type="Pfam" id="PF07883"/>
    </source>
</evidence>
<feature type="signal peptide" evidence="1">
    <location>
        <begin position="1"/>
        <end position="26"/>
    </location>
</feature>
<dbReference type="AlphaFoldDB" id="A0A6B9ZC42"/>
<organism evidence="3 4">
    <name type="scientific">Chitinophaga agri</name>
    <dbReference type="NCBI Taxonomy" id="2703787"/>
    <lineage>
        <taxon>Bacteria</taxon>
        <taxon>Pseudomonadati</taxon>
        <taxon>Bacteroidota</taxon>
        <taxon>Chitinophagia</taxon>
        <taxon>Chitinophagales</taxon>
        <taxon>Chitinophagaceae</taxon>
        <taxon>Chitinophaga</taxon>
    </lineage>
</organism>
<feature type="domain" description="Cupin type-2" evidence="2">
    <location>
        <begin position="53"/>
        <end position="112"/>
    </location>
</feature>
<dbReference type="Proteomes" id="UP000476411">
    <property type="component" value="Chromosome"/>
</dbReference>
<protein>
    <submittedName>
        <fullName evidence="3">Cupin domain-containing protein</fullName>
    </submittedName>
</protein>
<dbReference type="PANTHER" id="PTHR38599">
    <property type="entry name" value="CUPIN DOMAIN PROTEIN (AFU_ORTHOLOGUE AFUA_3G13620)"/>
    <property type="match status" value="1"/>
</dbReference>
<keyword evidence="4" id="KW-1185">Reference proteome</keyword>